<evidence type="ECO:0000259" key="2">
    <source>
        <dbReference type="Pfam" id="PF07282"/>
    </source>
</evidence>
<dbReference type="RefSeq" id="WP_143405143.1">
    <property type="nucleotide sequence ID" value="NZ_FUXA01000012.1"/>
</dbReference>
<feature type="domain" description="Cas12f1-like TNB" evidence="2">
    <location>
        <begin position="38"/>
        <end position="106"/>
    </location>
</feature>
<dbReference type="Pfam" id="PF07282">
    <property type="entry name" value="Cas12f1-like_TNB"/>
    <property type="match status" value="1"/>
</dbReference>
<keyword evidence="4" id="KW-1185">Reference proteome</keyword>
<evidence type="ECO:0000313" key="3">
    <source>
        <dbReference type="EMBL" id="SJZ91932.1"/>
    </source>
</evidence>
<dbReference type="GO" id="GO:0003677">
    <property type="term" value="F:DNA binding"/>
    <property type="evidence" value="ECO:0007669"/>
    <property type="project" value="UniProtKB-KW"/>
</dbReference>
<feature type="non-terminal residue" evidence="3">
    <location>
        <position position="1"/>
    </location>
</feature>
<keyword evidence="1" id="KW-0238">DNA-binding</keyword>
<protein>
    <submittedName>
        <fullName evidence="3">Transposase, IS605 OrfB family, central region</fullName>
    </submittedName>
</protein>
<reference evidence="3 4" key="1">
    <citation type="submission" date="2017-02" db="EMBL/GenBank/DDBJ databases">
        <authorList>
            <person name="Peterson S.W."/>
        </authorList>
    </citation>
    <scope>NUCLEOTIDE SEQUENCE [LARGE SCALE GENOMIC DNA]</scope>
    <source>
        <strain evidence="3 4">ATCC 17233</strain>
    </source>
</reference>
<evidence type="ECO:0000256" key="1">
    <source>
        <dbReference type="ARBA" id="ARBA00023125"/>
    </source>
</evidence>
<dbReference type="EMBL" id="FUXA01000012">
    <property type="protein sequence ID" value="SJZ91932.1"/>
    <property type="molecule type" value="Genomic_DNA"/>
</dbReference>
<dbReference type="InterPro" id="IPR010095">
    <property type="entry name" value="Cas12f1-like_TNB"/>
</dbReference>
<accession>A0A1T4PK99</accession>
<name>A0A1T4PK99_9FIRM</name>
<dbReference type="NCBIfam" id="TIGR01766">
    <property type="entry name" value="IS200/IS605 family accessory protein TnpB-like domain"/>
    <property type="match status" value="1"/>
</dbReference>
<dbReference type="AlphaFoldDB" id="A0A1T4PK99"/>
<dbReference type="Proteomes" id="UP000189857">
    <property type="component" value="Unassembled WGS sequence"/>
</dbReference>
<gene>
    <name evidence="3" type="ORF">SAMN02745110_02036</name>
</gene>
<organism evidence="3 4">
    <name type="scientific">Eubacterium ruminantium</name>
    <dbReference type="NCBI Taxonomy" id="42322"/>
    <lineage>
        <taxon>Bacteria</taxon>
        <taxon>Bacillati</taxon>
        <taxon>Bacillota</taxon>
        <taxon>Clostridia</taxon>
        <taxon>Eubacteriales</taxon>
        <taxon>Eubacteriaceae</taxon>
        <taxon>Eubacterium</taxon>
    </lineage>
</organism>
<dbReference type="NCBIfam" id="NF040570">
    <property type="entry name" value="guided_TnpB"/>
    <property type="match status" value="1"/>
</dbReference>
<evidence type="ECO:0000313" key="4">
    <source>
        <dbReference type="Proteomes" id="UP000189857"/>
    </source>
</evidence>
<sequence>STELIKENDIICIEDLNISEMIQDNRKDMRRNIGDVSWCEFTRQLQYKADWYGRIIIKVGRYFASSQICSCCGNKFPITKDLGVRQWICPNCKSILDRDINAAINILNKGLKQIA</sequence>
<proteinExistence type="predicted"/>